<reference evidence="1 2" key="1">
    <citation type="submission" date="2019-03" db="EMBL/GenBank/DDBJ databases">
        <title>Single cell metagenomics reveals metabolic interactions within the superorganism composed of flagellate Streblomastix strix and complex community of Bacteroidetes bacteria on its surface.</title>
        <authorList>
            <person name="Treitli S.C."/>
            <person name="Kolisko M."/>
            <person name="Husnik F."/>
            <person name="Keeling P."/>
            <person name="Hampl V."/>
        </authorList>
    </citation>
    <scope>NUCLEOTIDE SEQUENCE [LARGE SCALE GENOMIC DNA]</scope>
    <source>
        <strain evidence="1">ST1C</strain>
    </source>
</reference>
<name>A0A5J4VQ60_9EUKA</name>
<dbReference type="EMBL" id="SNRW01005763">
    <property type="protein sequence ID" value="KAA6384433.1"/>
    <property type="molecule type" value="Genomic_DNA"/>
</dbReference>
<evidence type="ECO:0000313" key="1">
    <source>
        <dbReference type="EMBL" id="KAA6384433.1"/>
    </source>
</evidence>
<protein>
    <submittedName>
        <fullName evidence="1">Uncharacterized protein</fullName>
    </submittedName>
</protein>
<feature type="non-terminal residue" evidence="1">
    <location>
        <position position="313"/>
    </location>
</feature>
<sequence>MCRCNILGITWAQIQQQCPILNNALCKSFPTDPEQTNMPTYFFIFTDEQLANFLIINPQRFRMEKEKNDRAILFSRARHNTIALVCGPKCPQTVKQSIKLQHPSIRSYKQYQTRSKMVFVIHYSSRFNADTAYNIAQTYGFSIGINFVSLDNKVLFNEIMFKFNISELGDKANIFNQAFTEQLILIDLQRQWGQNVCRVSLNFDSIGNLTGKGQVTFENEIESEINVDNLIQQNKQNMFIDVLGIRFRYWKKEQMRDSDRKKEEANLRDRLRYYSQLDELVQLRIKPIRIFPTSESQDQNEVEFVPECINNSQ</sequence>
<dbReference type="Proteomes" id="UP000324800">
    <property type="component" value="Unassembled WGS sequence"/>
</dbReference>
<accession>A0A5J4VQ60</accession>
<proteinExistence type="predicted"/>
<gene>
    <name evidence="1" type="ORF">EZS28_020040</name>
</gene>
<comment type="caution">
    <text evidence="1">The sequence shown here is derived from an EMBL/GenBank/DDBJ whole genome shotgun (WGS) entry which is preliminary data.</text>
</comment>
<organism evidence="1 2">
    <name type="scientific">Streblomastix strix</name>
    <dbReference type="NCBI Taxonomy" id="222440"/>
    <lineage>
        <taxon>Eukaryota</taxon>
        <taxon>Metamonada</taxon>
        <taxon>Preaxostyla</taxon>
        <taxon>Oxymonadida</taxon>
        <taxon>Streblomastigidae</taxon>
        <taxon>Streblomastix</taxon>
    </lineage>
</organism>
<dbReference type="AlphaFoldDB" id="A0A5J4VQ60"/>
<evidence type="ECO:0000313" key="2">
    <source>
        <dbReference type="Proteomes" id="UP000324800"/>
    </source>
</evidence>